<organism evidence="1">
    <name type="scientific">bioreactor metagenome</name>
    <dbReference type="NCBI Taxonomy" id="1076179"/>
    <lineage>
        <taxon>unclassified sequences</taxon>
        <taxon>metagenomes</taxon>
        <taxon>ecological metagenomes</taxon>
    </lineage>
</organism>
<sequence length="197" mass="22597">MRQYARATTLRTDQQRKSVKRRIAGDPDRRFLLGKTTNPRFSSVGGNLYRVIFQVGHVALVGGRASGTHFLQRHHHLHHVHLRHHFHRFRRGDGSGNGNNLFPTDVDIHQHSGDLQRVELHGVLGLSHVNGVVGNETVDHVELGAALTVQLNNTTIFHLHRRRWIVGAFHGDQPLFRPFANQPILIYRPLRKYFESF</sequence>
<gene>
    <name evidence="1" type="ORF">SDC9_134383</name>
</gene>
<dbReference type="EMBL" id="VSSQ01035140">
    <property type="protein sequence ID" value="MPM87287.1"/>
    <property type="molecule type" value="Genomic_DNA"/>
</dbReference>
<accession>A0A645DDH2</accession>
<protein>
    <submittedName>
        <fullName evidence="1">Uncharacterized protein</fullName>
    </submittedName>
</protein>
<dbReference type="AlphaFoldDB" id="A0A645DDH2"/>
<proteinExistence type="predicted"/>
<comment type="caution">
    <text evidence="1">The sequence shown here is derived from an EMBL/GenBank/DDBJ whole genome shotgun (WGS) entry which is preliminary data.</text>
</comment>
<evidence type="ECO:0000313" key="1">
    <source>
        <dbReference type="EMBL" id="MPM87287.1"/>
    </source>
</evidence>
<name>A0A645DDH2_9ZZZZ</name>
<reference evidence="1" key="1">
    <citation type="submission" date="2019-08" db="EMBL/GenBank/DDBJ databases">
        <authorList>
            <person name="Kucharzyk K."/>
            <person name="Murdoch R.W."/>
            <person name="Higgins S."/>
            <person name="Loffler F."/>
        </authorList>
    </citation>
    <scope>NUCLEOTIDE SEQUENCE</scope>
</reference>